<feature type="region of interest" description="Disordered" evidence="1">
    <location>
        <begin position="95"/>
        <end position="123"/>
    </location>
</feature>
<evidence type="ECO:0000313" key="3">
    <source>
        <dbReference type="Proteomes" id="UP001168877"/>
    </source>
</evidence>
<organism evidence="2 3">
    <name type="scientific">Acer saccharum</name>
    <name type="common">Sugar maple</name>
    <dbReference type="NCBI Taxonomy" id="4024"/>
    <lineage>
        <taxon>Eukaryota</taxon>
        <taxon>Viridiplantae</taxon>
        <taxon>Streptophyta</taxon>
        <taxon>Embryophyta</taxon>
        <taxon>Tracheophyta</taxon>
        <taxon>Spermatophyta</taxon>
        <taxon>Magnoliopsida</taxon>
        <taxon>eudicotyledons</taxon>
        <taxon>Gunneridae</taxon>
        <taxon>Pentapetalae</taxon>
        <taxon>rosids</taxon>
        <taxon>malvids</taxon>
        <taxon>Sapindales</taxon>
        <taxon>Sapindaceae</taxon>
        <taxon>Hippocastanoideae</taxon>
        <taxon>Acereae</taxon>
        <taxon>Acer</taxon>
    </lineage>
</organism>
<reference evidence="2" key="2">
    <citation type="submission" date="2023-06" db="EMBL/GenBank/DDBJ databases">
        <authorList>
            <person name="Swenson N.G."/>
            <person name="Wegrzyn J.L."/>
            <person name="Mcevoy S.L."/>
        </authorList>
    </citation>
    <scope>NUCLEOTIDE SEQUENCE</scope>
    <source>
        <strain evidence="2">NS2018</strain>
        <tissue evidence="2">Leaf</tissue>
    </source>
</reference>
<dbReference type="AlphaFoldDB" id="A0AA39STS7"/>
<dbReference type="EMBL" id="JAUESC010000004">
    <property type="protein sequence ID" value="KAK0597203.1"/>
    <property type="molecule type" value="Genomic_DNA"/>
</dbReference>
<feature type="compositionally biased region" description="Basic residues" evidence="1">
    <location>
        <begin position="102"/>
        <end position="116"/>
    </location>
</feature>
<reference evidence="2" key="1">
    <citation type="journal article" date="2022" name="Plant J.">
        <title>Strategies of tolerance reflected in two North American maple genomes.</title>
        <authorList>
            <person name="McEvoy S.L."/>
            <person name="Sezen U.U."/>
            <person name="Trouern-Trend A."/>
            <person name="McMahon S.M."/>
            <person name="Schaberg P.G."/>
            <person name="Yang J."/>
            <person name="Wegrzyn J.L."/>
            <person name="Swenson N.G."/>
        </authorList>
    </citation>
    <scope>NUCLEOTIDE SEQUENCE</scope>
    <source>
        <strain evidence="2">NS2018</strain>
    </source>
</reference>
<keyword evidence="3" id="KW-1185">Reference proteome</keyword>
<accession>A0AA39STS7</accession>
<gene>
    <name evidence="2" type="ORF">LWI29_022963</name>
</gene>
<comment type="caution">
    <text evidence="2">The sequence shown here is derived from an EMBL/GenBank/DDBJ whole genome shotgun (WGS) entry which is preliminary data.</text>
</comment>
<dbReference type="Proteomes" id="UP001168877">
    <property type="component" value="Unassembled WGS sequence"/>
</dbReference>
<protein>
    <submittedName>
        <fullName evidence="2">Uncharacterized protein</fullName>
    </submittedName>
</protein>
<sequence length="210" mass="23477">MMQQSVAVSIDLLSPTSIAAAYNIFDLPVKPSIADVLKKSSHSISSSVHSSPNMPAKKENLWLFPLMNRYTWNVLQCANKLFIGHTPTNCHGNIPHLDNSYHKKREPSRQSRGHSKVRQEYRPKVDEMSSLPDLNIFVQDSVMVPSSMDSVLVEGTSFIPRTDPIDKWDLNDQWVSIDGSISRSISSSVQVTFDFPTTTAVISPLHDLIV</sequence>
<proteinExistence type="predicted"/>
<evidence type="ECO:0000313" key="2">
    <source>
        <dbReference type="EMBL" id="KAK0597203.1"/>
    </source>
</evidence>
<name>A0AA39STS7_ACESA</name>
<evidence type="ECO:0000256" key="1">
    <source>
        <dbReference type="SAM" id="MobiDB-lite"/>
    </source>
</evidence>